<accession>A0A835WKY0</accession>
<dbReference type="AlphaFoldDB" id="A0A835WKY0"/>
<comment type="caution">
    <text evidence="2">The sequence shown here is derived from an EMBL/GenBank/DDBJ whole genome shotgun (WGS) entry which is preliminary data.</text>
</comment>
<feature type="region of interest" description="Disordered" evidence="1">
    <location>
        <begin position="1"/>
        <end position="123"/>
    </location>
</feature>
<dbReference type="OrthoDB" id="545141at2759"/>
<evidence type="ECO:0000313" key="3">
    <source>
        <dbReference type="Proteomes" id="UP000613740"/>
    </source>
</evidence>
<proteinExistence type="predicted"/>
<feature type="compositionally biased region" description="Polar residues" evidence="1">
    <location>
        <begin position="72"/>
        <end position="81"/>
    </location>
</feature>
<organism evidence="2 3">
    <name type="scientific">Chlamydomonas schloesseri</name>
    <dbReference type="NCBI Taxonomy" id="2026947"/>
    <lineage>
        <taxon>Eukaryota</taxon>
        <taxon>Viridiplantae</taxon>
        <taxon>Chlorophyta</taxon>
        <taxon>core chlorophytes</taxon>
        <taxon>Chlorophyceae</taxon>
        <taxon>CS clade</taxon>
        <taxon>Chlamydomonadales</taxon>
        <taxon>Chlamydomonadaceae</taxon>
        <taxon>Chlamydomonas</taxon>
    </lineage>
</organism>
<feature type="compositionally biased region" description="Basic and acidic residues" evidence="1">
    <location>
        <begin position="48"/>
        <end position="63"/>
    </location>
</feature>
<keyword evidence="3" id="KW-1185">Reference proteome</keyword>
<protein>
    <submittedName>
        <fullName evidence="2">Uncharacterized protein</fullName>
    </submittedName>
</protein>
<name>A0A835WKY0_9CHLO</name>
<sequence>MEHQQQGGTTRSGSEAGGEAGSRGSLHLREVVEAEAPQLDDQSALQPHGEKLKRGPDSEETHETGPLYADMTTPQLHTTSLAEAVAGDRPLLDDQSTTPPHTASKAGHGLPGQQQQQQQQQQQ</sequence>
<reference evidence="2" key="1">
    <citation type="journal article" date="2020" name="bioRxiv">
        <title>Comparative genomics of Chlamydomonas.</title>
        <authorList>
            <person name="Craig R.J."/>
            <person name="Hasan A.R."/>
            <person name="Ness R.W."/>
            <person name="Keightley P.D."/>
        </authorList>
    </citation>
    <scope>NUCLEOTIDE SEQUENCE</scope>
    <source>
        <strain evidence="2">CCAP 11/173</strain>
    </source>
</reference>
<feature type="compositionally biased region" description="Low complexity" evidence="1">
    <location>
        <begin position="113"/>
        <end position="123"/>
    </location>
</feature>
<evidence type="ECO:0000313" key="2">
    <source>
        <dbReference type="EMBL" id="KAG2449178.1"/>
    </source>
</evidence>
<dbReference type="EMBL" id="JAEHOD010000015">
    <property type="protein sequence ID" value="KAG2449178.1"/>
    <property type="molecule type" value="Genomic_DNA"/>
</dbReference>
<dbReference type="Proteomes" id="UP000613740">
    <property type="component" value="Unassembled WGS sequence"/>
</dbReference>
<gene>
    <name evidence="2" type="ORF">HYH02_005925</name>
</gene>
<evidence type="ECO:0000256" key="1">
    <source>
        <dbReference type="SAM" id="MobiDB-lite"/>
    </source>
</evidence>